<dbReference type="AlphaFoldDB" id="A0A5B6W2M7"/>
<protein>
    <submittedName>
        <fullName evidence="1">Putative Transposon TX1</fullName>
    </submittedName>
</protein>
<organism evidence="1 2">
    <name type="scientific">Gossypium australe</name>
    <dbReference type="NCBI Taxonomy" id="47621"/>
    <lineage>
        <taxon>Eukaryota</taxon>
        <taxon>Viridiplantae</taxon>
        <taxon>Streptophyta</taxon>
        <taxon>Embryophyta</taxon>
        <taxon>Tracheophyta</taxon>
        <taxon>Spermatophyta</taxon>
        <taxon>Magnoliopsida</taxon>
        <taxon>eudicotyledons</taxon>
        <taxon>Gunneridae</taxon>
        <taxon>Pentapetalae</taxon>
        <taxon>rosids</taxon>
        <taxon>malvids</taxon>
        <taxon>Malvales</taxon>
        <taxon>Malvaceae</taxon>
        <taxon>Malvoideae</taxon>
        <taxon>Gossypium</taxon>
    </lineage>
</organism>
<evidence type="ECO:0000313" key="1">
    <source>
        <dbReference type="EMBL" id="KAA3475347.1"/>
    </source>
</evidence>
<dbReference type="Proteomes" id="UP000325315">
    <property type="component" value="Unassembled WGS sequence"/>
</dbReference>
<dbReference type="EMBL" id="SMMG02000005">
    <property type="protein sequence ID" value="KAA3475347.1"/>
    <property type="molecule type" value="Genomic_DNA"/>
</dbReference>
<proteinExistence type="predicted"/>
<sequence length="81" mass="9517">MVVKIDLEKAYDRVRLDFMNDSVVDDNILHTLNRIIMHFISSSSMQLLWNGGSMKHFILPGELDGMIWCCSVRLYRNTLWL</sequence>
<keyword evidence="2" id="KW-1185">Reference proteome</keyword>
<dbReference type="OrthoDB" id="1002092at2759"/>
<evidence type="ECO:0000313" key="2">
    <source>
        <dbReference type="Proteomes" id="UP000325315"/>
    </source>
</evidence>
<name>A0A5B6W2M7_9ROSI</name>
<accession>A0A5B6W2M7</accession>
<gene>
    <name evidence="1" type="ORF">EPI10_025538</name>
</gene>
<comment type="caution">
    <text evidence="1">The sequence shown here is derived from an EMBL/GenBank/DDBJ whole genome shotgun (WGS) entry which is preliminary data.</text>
</comment>
<reference evidence="1" key="1">
    <citation type="submission" date="2019-08" db="EMBL/GenBank/DDBJ databases">
        <authorList>
            <person name="Liu F."/>
        </authorList>
    </citation>
    <scope>NUCLEOTIDE SEQUENCE [LARGE SCALE GENOMIC DNA]</scope>
    <source>
        <strain evidence="1">PA1801</strain>
        <tissue evidence="1">Leaf</tissue>
    </source>
</reference>